<dbReference type="Gene3D" id="3.40.630.30">
    <property type="match status" value="1"/>
</dbReference>
<keyword evidence="2" id="KW-1185">Reference proteome</keyword>
<dbReference type="EMBL" id="JAAOAK010000343">
    <property type="protein sequence ID" value="KAF5671938.1"/>
    <property type="molecule type" value="Genomic_DNA"/>
</dbReference>
<dbReference type="InterPro" id="IPR016181">
    <property type="entry name" value="Acyl_CoA_acyltransferase"/>
</dbReference>
<dbReference type="Proteomes" id="UP000562682">
    <property type="component" value="Unassembled WGS sequence"/>
</dbReference>
<accession>A0A8H5TM46</accession>
<proteinExistence type="predicted"/>
<dbReference type="AlphaFoldDB" id="A0A8H5TM46"/>
<evidence type="ECO:0000313" key="1">
    <source>
        <dbReference type="EMBL" id="KAF5671938.1"/>
    </source>
</evidence>
<dbReference type="SUPFAM" id="SSF55729">
    <property type="entry name" value="Acyl-CoA N-acyltransferases (Nat)"/>
    <property type="match status" value="1"/>
</dbReference>
<reference evidence="1 2" key="1">
    <citation type="submission" date="2020-05" db="EMBL/GenBank/DDBJ databases">
        <title>Identification and distribution of gene clusters putatively required for synthesis of sphingolipid metabolism inhibitors in phylogenetically diverse species of the filamentous fungus Fusarium.</title>
        <authorList>
            <person name="Kim H.-S."/>
            <person name="Busman M."/>
            <person name="Brown D.W."/>
            <person name="Divon H."/>
            <person name="Uhlig S."/>
            <person name="Proctor R.H."/>
        </authorList>
    </citation>
    <scope>NUCLEOTIDE SEQUENCE [LARGE SCALE GENOMIC DNA]</scope>
    <source>
        <strain evidence="1 2">NRRL 25311</strain>
    </source>
</reference>
<gene>
    <name evidence="1" type="ORF">FDENT_10784</name>
</gene>
<name>A0A8H5TM46_9HYPO</name>
<organism evidence="1 2">
    <name type="scientific">Fusarium denticulatum</name>
    <dbReference type="NCBI Taxonomy" id="48507"/>
    <lineage>
        <taxon>Eukaryota</taxon>
        <taxon>Fungi</taxon>
        <taxon>Dikarya</taxon>
        <taxon>Ascomycota</taxon>
        <taxon>Pezizomycotina</taxon>
        <taxon>Sordariomycetes</taxon>
        <taxon>Hypocreomycetidae</taxon>
        <taxon>Hypocreales</taxon>
        <taxon>Nectriaceae</taxon>
        <taxon>Fusarium</taxon>
        <taxon>Fusarium fujikuroi species complex</taxon>
    </lineage>
</organism>
<comment type="caution">
    <text evidence="1">The sequence shown here is derived from an EMBL/GenBank/DDBJ whole genome shotgun (WGS) entry which is preliminary data.</text>
</comment>
<evidence type="ECO:0000313" key="2">
    <source>
        <dbReference type="Proteomes" id="UP000562682"/>
    </source>
</evidence>
<sequence length="365" mass="40972">MLDHCIVLAARPLLMCILRDKLEMSRHDNNANCEIAEPVKALDLLELFLPFDLDHAFSAGFVLALISAIKPFPDAAGESSFDITRDILDALIAGGNLPAQFRRQELERLHDMLHLIGQQDIMPRLEDEENDRLSVLGEQGISPNQILNVASLLEGHTNLGADLDDVNEMAKPTVTLIPWDPNSPEHVRRMVEQRIICGWQASIVPTEWKDKHINGTKCVYWIIFPQNETQREKYLKMHTEAYPKERIELLDSSETLLGEPRVPTDAKFLPVGHVALDTHISDYAERADLNIPKSGTYWVKSLYVSYTLQGLGIGGAAMNIAERMAIEEPLKARHLLLDTVHHEDQADEEFAVANYGGAFKVKSLS</sequence>
<protein>
    <submittedName>
        <fullName evidence="1">Uncharacterized protein</fullName>
    </submittedName>
</protein>